<evidence type="ECO:0000256" key="6">
    <source>
        <dbReference type="PIRSR" id="PIRSR602129-50"/>
    </source>
</evidence>
<evidence type="ECO:0000256" key="5">
    <source>
        <dbReference type="ARBA" id="ARBA00023239"/>
    </source>
</evidence>
<name>A0A5C5VSN5_9PLAN</name>
<keyword evidence="5 7" id="KW-0456">Lyase</keyword>
<dbReference type="InterPro" id="IPR002129">
    <property type="entry name" value="PyrdxlP-dep_de-COase"/>
</dbReference>
<comment type="similarity">
    <text evidence="2 7">Belongs to the group II decarboxylase family.</text>
</comment>
<proteinExistence type="inferred from homology"/>
<dbReference type="RefSeq" id="WP_146512073.1">
    <property type="nucleotide sequence ID" value="NZ_SIHI01000042.1"/>
</dbReference>
<evidence type="ECO:0000256" key="2">
    <source>
        <dbReference type="ARBA" id="ARBA00009533"/>
    </source>
</evidence>
<organism evidence="8 9">
    <name type="scientific">Thalassoglobus neptunius</name>
    <dbReference type="NCBI Taxonomy" id="1938619"/>
    <lineage>
        <taxon>Bacteria</taxon>
        <taxon>Pseudomonadati</taxon>
        <taxon>Planctomycetota</taxon>
        <taxon>Planctomycetia</taxon>
        <taxon>Planctomycetales</taxon>
        <taxon>Planctomycetaceae</taxon>
        <taxon>Thalassoglobus</taxon>
    </lineage>
</organism>
<dbReference type="AlphaFoldDB" id="A0A5C5VSN5"/>
<dbReference type="Pfam" id="PF00282">
    <property type="entry name" value="Pyridoxal_deC"/>
    <property type="match status" value="1"/>
</dbReference>
<dbReference type="InterPro" id="IPR015424">
    <property type="entry name" value="PyrdxlP-dep_Trfase"/>
</dbReference>
<evidence type="ECO:0000313" key="8">
    <source>
        <dbReference type="EMBL" id="TWT41648.1"/>
    </source>
</evidence>
<dbReference type="Proteomes" id="UP000317243">
    <property type="component" value="Unassembled WGS sequence"/>
</dbReference>
<keyword evidence="9" id="KW-1185">Reference proteome</keyword>
<keyword evidence="3" id="KW-0210">Decarboxylase</keyword>
<comment type="cofactor">
    <cofactor evidence="1 6 7">
        <name>pyridoxal 5'-phosphate</name>
        <dbReference type="ChEBI" id="CHEBI:597326"/>
    </cofactor>
</comment>
<dbReference type="GO" id="GO:0005737">
    <property type="term" value="C:cytoplasm"/>
    <property type="evidence" value="ECO:0007669"/>
    <property type="project" value="TreeGrafter"/>
</dbReference>
<evidence type="ECO:0000256" key="1">
    <source>
        <dbReference type="ARBA" id="ARBA00001933"/>
    </source>
</evidence>
<evidence type="ECO:0000256" key="4">
    <source>
        <dbReference type="ARBA" id="ARBA00022898"/>
    </source>
</evidence>
<feature type="modified residue" description="N6-(pyridoxal phosphate)lysine" evidence="6">
    <location>
        <position position="329"/>
    </location>
</feature>
<dbReference type="OrthoDB" id="9803665at2"/>
<dbReference type="GO" id="GO:0033983">
    <property type="term" value="F:diaminobutyrate decarboxylase activity"/>
    <property type="evidence" value="ECO:0007669"/>
    <property type="project" value="UniProtKB-EC"/>
</dbReference>
<accession>A0A5C5VSN5</accession>
<dbReference type="GO" id="GO:0030170">
    <property type="term" value="F:pyridoxal phosphate binding"/>
    <property type="evidence" value="ECO:0007669"/>
    <property type="project" value="InterPro"/>
</dbReference>
<protein>
    <submittedName>
        <fullName evidence="8">L-2,4-diaminobutyrate decarboxylase</fullName>
        <ecNumber evidence="8">4.1.1.86</ecNumber>
    </submittedName>
</protein>
<dbReference type="PANTHER" id="PTHR45677">
    <property type="entry name" value="GLUTAMATE DECARBOXYLASE-RELATED"/>
    <property type="match status" value="1"/>
</dbReference>
<dbReference type="PANTHER" id="PTHR45677:SF8">
    <property type="entry name" value="CYSTEINE SULFINIC ACID DECARBOXYLASE"/>
    <property type="match status" value="1"/>
</dbReference>
<evidence type="ECO:0000256" key="7">
    <source>
        <dbReference type="RuleBase" id="RU000382"/>
    </source>
</evidence>
<dbReference type="Gene3D" id="3.90.1150.170">
    <property type="match status" value="1"/>
</dbReference>
<evidence type="ECO:0000256" key="3">
    <source>
        <dbReference type="ARBA" id="ARBA00022793"/>
    </source>
</evidence>
<keyword evidence="4 6" id="KW-0663">Pyridoxal phosphate</keyword>
<dbReference type="InterPro" id="IPR015421">
    <property type="entry name" value="PyrdxlP-dep_Trfase_major"/>
</dbReference>
<dbReference type="SUPFAM" id="SSF53383">
    <property type="entry name" value="PLP-dependent transferases"/>
    <property type="match status" value="1"/>
</dbReference>
<evidence type="ECO:0000313" key="9">
    <source>
        <dbReference type="Proteomes" id="UP000317243"/>
    </source>
</evidence>
<gene>
    <name evidence="8" type="primary">ddc_2</name>
    <name evidence="8" type="ORF">KOR42_47430</name>
</gene>
<dbReference type="EMBL" id="SIHI01000042">
    <property type="protein sequence ID" value="TWT41648.1"/>
    <property type="molecule type" value="Genomic_DNA"/>
</dbReference>
<dbReference type="EC" id="4.1.1.86" evidence="8"/>
<reference evidence="8 9" key="1">
    <citation type="submission" date="2019-02" db="EMBL/GenBank/DDBJ databases">
        <title>Deep-cultivation of Planctomycetes and their phenomic and genomic characterization uncovers novel biology.</title>
        <authorList>
            <person name="Wiegand S."/>
            <person name="Jogler M."/>
            <person name="Boedeker C."/>
            <person name="Pinto D."/>
            <person name="Vollmers J."/>
            <person name="Rivas-Marin E."/>
            <person name="Kohn T."/>
            <person name="Peeters S.H."/>
            <person name="Heuer A."/>
            <person name="Rast P."/>
            <person name="Oberbeckmann S."/>
            <person name="Bunk B."/>
            <person name="Jeske O."/>
            <person name="Meyerdierks A."/>
            <person name="Storesund J.E."/>
            <person name="Kallscheuer N."/>
            <person name="Luecker S."/>
            <person name="Lage O.M."/>
            <person name="Pohl T."/>
            <person name="Merkel B.J."/>
            <person name="Hornburger P."/>
            <person name="Mueller R.-W."/>
            <person name="Bruemmer F."/>
            <person name="Labrenz M."/>
            <person name="Spormann A.M."/>
            <person name="Op Den Camp H."/>
            <person name="Overmann J."/>
            <person name="Amann R."/>
            <person name="Jetten M.S.M."/>
            <person name="Mascher T."/>
            <person name="Medema M.H."/>
            <person name="Devos D.P."/>
            <person name="Kaster A.-K."/>
            <person name="Ovreas L."/>
            <person name="Rohde M."/>
            <person name="Galperin M.Y."/>
            <person name="Jogler C."/>
        </authorList>
    </citation>
    <scope>NUCLEOTIDE SEQUENCE [LARGE SCALE GENOMIC DNA]</scope>
    <source>
        <strain evidence="8 9">KOR42</strain>
    </source>
</reference>
<comment type="caution">
    <text evidence="8">The sequence shown here is derived from an EMBL/GenBank/DDBJ whole genome shotgun (WGS) entry which is preliminary data.</text>
</comment>
<dbReference type="GO" id="GO:0019752">
    <property type="term" value="P:carboxylic acid metabolic process"/>
    <property type="evidence" value="ECO:0007669"/>
    <property type="project" value="InterPro"/>
</dbReference>
<sequence length="515" mass="57240">MTSTKSLHLTEPMNPDAFTDAQQRIAAAYSPESLKSLGTDLVERLSQHMAELQQREHSVLNWNSPEENLPIARETLNSHAEHAKESLAERFQKLVDVAIRRGHNLHHPRYIGHQVPASIPIAGLFDAMGAITNQVMAIYEMGPWVTSVERALIERWGAEIGLTPGTFDGLVTHGGSLANLTALLTARNTVFPKSWQRGFTDGNASPVLVAHADSHYCVTRSAGMLGLGTENCLKAKLDPLRRIDPQALDEQLAQLRKDNRPILAVSAAACATPIGAFDQLNDIADVCRRHDVWMHVDAAHGGAVSMSKRHRHLISGLERSDSFICDAHKMMFVSALCAFVFYREKAYRYAAFQQDAPYLFDPSTPGMAEIDSGMSTVECTKRAAVYGLWGTWSLFGEQLFADLVDVTFEMTQILYRKLEAAEDFVPLHQPQANIQVFRYVPSASYGLNEAEVGELNRQIRWKLIESGKFYIVQTHLDGQAALRTTLMNPLTTEDDLNELLAEVRSSAATQLKEKE</sequence>
<dbReference type="Gene3D" id="3.40.640.10">
    <property type="entry name" value="Type I PLP-dependent aspartate aminotransferase-like (Major domain)"/>
    <property type="match status" value="1"/>
</dbReference>